<keyword evidence="1" id="KW-1133">Transmembrane helix</keyword>
<sequence length="30" mass="3502">MIPTKQRIVFTIMILNICHVISILLYISID</sequence>
<organism evidence="2">
    <name type="scientific">Bacteriophage sp</name>
    <dbReference type="NCBI Taxonomy" id="38018"/>
    <lineage>
        <taxon>Viruses</taxon>
    </lineage>
</organism>
<keyword evidence="1" id="KW-0812">Transmembrane</keyword>
<protein>
    <submittedName>
        <fullName evidence="2">Uncharacterized protein</fullName>
    </submittedName>
</protein>
<keyword evidence="1" id="KW-0472">Membrane</keyword>
<proteinExistence type="predicted"/>
<feature type="transmembrane region" description="Helical" evidence="1">
    <location>
        <begin position="7"/>
        <end position="29"/>
    </location>
</feature>
<name>A0A8D9PEM5_9VIRU</name>
<dbReference type="EMBL" id="BK029940">
    <property type="protein sequence ID" value="DAD55865.1"/>
    <property type="molecule type" value="Genomic_DNA"/>
</dbReference>
<reference evidence="2" key="1">
    <citation type="journal article" date="2021" name="Proc. Natl. Acad. Sci. U.S.A.">
        <title>A Catalog of Tens of Thousands of Viruses from Human Metagenomes Reveals Hidden Associations with Chronic Diseases.</title>
        <authorList>
            <person name="Tisza M.J."/>
            <person name="Buck C.B."/>
        </authorList>
    </citation>
    <scope>NUCLEOTIDE SEQUENCE</scope>
    <source>
        <strain evidence="2">CtOZu12</strain>
    </source>
</reference>
<evidence type="ECO:0000256" key="1">
    <source>
        <dbReference type="SAM" id="Phobius"/>
    </source>
</evidence>
<accession>A0A8D9PEM5</accession>
<evidence type="ECO:0000313" key="2">
    <source>
        <dbReference type="EMBL" id="DAD55865.1"/>
    </source>
</evidence>